<dbReference type="AlphaFoldDB" id="A0A975BUX3"/>
<accession>A0A975BUX3</accession>
<sequence>MKILLFHTPDFAEFYPLIRDNPLKLLKPKGEKKFEYAF</sequence>
<dbReference type="KEGG" id="dmm:dnm_081520"/>
<dbReference type="Proteomes" id="UP000663722">
    <property type="component" value="Chromosome"/>
</dbReference>
<evidence type="ECO:0000313" key="1">
    <source>
        <dbReference type="EMBL" id="QTA92078.1"/>
    </source>
</evidence>
<organism evidence="1 2">
    <name type="scientific">Desulfonema magnum</name>
    <dbReference type="NCBI Taxonomy" id="45655"/>
    <lineage>
        <taxon>Bacteria</taxon>
        <taxon>Pseudomonadati</taxon>
        <taxon>Thermodesulfobacteriota</taxon>
        <taxon>Desulfobacteria</taxon>
        <taxon>Desulfobacterales</taxon>
        <taxon>Desulfococcaceae</taxon>
        <taxon>Desulfonema</taxon>
    </lineage>
</organism>
<keyword evidence="2" id="KW-1185">Reference proteome</keyword>
<gene>
    <name evidence="1" type="ORF">dnm_081520</name>
</gene>
<protein>
    <submittedName>
        <fullName evidence="1">Uncharacterized protein</fullName>
    </submittedName>
</protein>
<name>A0A975BUX3_9BACT</name>
<reference evidence="1" key="1">
    <citation type="journal article" date="2021" name="Microb. Physiol.">
        <title>Proteogenomic Insights into the Physiology of Marine, Sulfate-Reducing, Filamentous Desulfonema limicola and Desulfonema magnum.</title>
        <authorList>
            <person name="Schnaars V."/>
            <person name="Wohlbrand L."/>
            <person name="Scheve S."/>
            <person name="Hinrichs C."/>
            <person name="Reinhardt R."/>
            <person name="Rabus R."/>
        </authorList>
    </citation>
    <scope>NUCLEOTIDE SEQUENCE</scope>
    <source>
        <strain evidence="1">4be13</strain>
    </source>
</reference>
<dbReference type="EMBL" id="CP061800">
    <property type="protein sequence ID" value="QTA92078.1"/>
    <property type="molecule type" value="Genomic_DNA"/>
</dbReference>
<proteinExistence type="predicted"/>
<evidence type="ECO:0000313" key="2">
    <source>
        <dbReference type="Proteomes" id="UP000663722"/>
    </source>
</evidence>